<protein>
    <recommendedName>
        <fullName evidence="1">Glutaredoxin domain-containing protein</fullName>
    </recommendedName>
</protein>
<dbReference type="PROSITE" id="PS51354">
    <property type="entry name" value="GLUTAREDOXIN_2"/>
    <property type="match status" value="1"/>
</dbReference>
<reference evidence="3" key="1">
    <citation type="journal article" date="2019" name="Int. J. Syst. Evol. Microbiol.">
        <title>The Global Catalogue of Microorganisms (GCM) 10K type strain sequencing project: providing services to taxonomists for standard genome sequencing and annotation.</title>
        <authorList>
            <consortium name="The Broad Institute Genomics Platform"/>
            <consortium name="The Broad Institute Genome Sequencing Center for Infectious Disease"/>
            <person name="Wu L."/>
            <person name="Ma J."/>
        </authorList>
    </citation>
    <scope>NUCLEOTIDE SEQUENCE [LARGE SCALE GENOMIC DNA]</scope>
    <source>
        <strain evidence="3">JCM 17017</strain>
    </source>
</reference>
<dbReference type="InterPro" id="IPR036249">
    <property type="entry name" value="Thioredoxin-like_sf"/>
</dbReference>
<dbReference type="Pfam" id="PF00462">
    <property type="entry name" value="Glutaredoxin"/>
    <property type="match status" value="1"/>
</dbReference>
<proteinExistence type="predicted"/>
<evidence type="ECO:0000313" key="2">
    <source>
        <dbReference type="EMBL" id="GAA3820766.1"/>
    </source>
</evidence>
<evidence type="ECO:0000259" key="1">
    <source>
        <dbReference type="Pfam" id="PF00462"/>
    </source>
</evidence>
<dbReference type="SUPFAM" id="SSF52833">
    <property type="entry name" value="Thioredoxin-like"/>
    <property type="match status" value="1"/>
</dbReference>
<sequence length="102" mass="11492">MTIPMVAPINRAARTVGTVAPAAVVVYGNRWCGITQMVRRLLDRAGVPYQYVDLDLNPQARQRLRWLAGGDIRNPVVYIGGQWLEQPTIQELQWALTRHGLL</sequence>
<gene>
    <name evidence="2" type="ORF">GCM10022380_44590</name>
</gene>
<keyword evidence="3" id="KW-1185">Reference proteome</keyword>
<accession>A0ABP7IKV0</accession>
<evidence type="ECO:0000313" key="3">
    <source>
        <dbReference type="Proteomes" id="UP001501624"/>
    </source>
</evidence>
<dbReference type="EMBL" id="BAABCM010000006">
    <property type="protein sequence ID" value="GAA3820766.1"/>
    <property type="molecule type" value="Genomic_DNA"/>
</dbReference>
<dbReference type="CDD" id="cd02976">
    <property type="entry name" value="NrdH"/>
    <property type="match status" value="1"/>
</dbReference>
<dbReference type="RefSeq" id="WP_098085266.1">
    <property type="nucleotide sequence ID" value="NZ_BAABCM010000006.1"/>
</dbReference>
<feature type="domain" description="Glutaredoxin" evidence="1">
    <location>
        <begin position="24"/>
        <end position="82"/>
    </location>
</feature>
<dbReference type="Proteomes" id="UP001501624">
    <property type="component" value="Unassembled WGS sequence"/>
</dbReference>
<dbReference type="InterPro" id="IPR002109">
    <property type="entry name" value="Glutaredoxin"/>
</dbReference>
<dbReference type="Gene3D" id="3.40.30.10">
    <property type="entry name" value="Glutaredoxin"/>
    <property type="match status" value="1"/>
</dbReference>
<organism evidence="2 3">
    <name type="scientific">Amycolatopsis tucumanensis</name>
    <dbReference type="NCBI Taxonomy" id="401106"/>
    <lineage>
        <taxon>Bacteria</taxon>
        <taxon>Bacillati</taxon>
        <taxon>Actinomycetota</taxon>
        <taxon>Actinomycetes</taxon>
        <taxon>Pseudonocardiales</taxon>
        <taxon>Pseudonocardiaceae</taxon>
        <taxon>Amycolatopsis</taxon>
    </lineage>
</organism>
<name>A0ABP7IKV0_9PSEU</name>
<comment type="caution">
    <text evidence="2">The sequence shown here is derived from an EMBL/GenBank/DDBJ whole genome shotgun (WGS) entry which is preliminary data.</text>
</comment>